<proteinExistence type="inferred from homology"/>
<dbReference type="EMBL" id="CP001291">
    <property type="protein sequence ID" value="ACK71606.1"/>
    <property type="molecule type" value="Genomic_DNA"/>
</dbReference>
<sequence>MKNINISLPESIQNYVEEQVAKGKYSSISEYFCDLIRQEQKQKAQERLEDLLVEGLESGEATEMTQKDWQEIRQGIQQNLENKKKI</sequence>
<gene>
    <name evidence="3" type="ordered locus">PCC7424_3206</name>
</gene>
<dbReference type="CDD" id="cd22231">
    <property type="entry name" value="RHH_NikR_HicB-like"/>
    <property type="match status" value="1"/>
</dbReference>
<keyword evidence="2" id="KW-1277">Toxin-antitoxin system</keyword>
<dbReference type="Pfam" id="PF03693">
    <property type="entry name" value="ParD_antitoxin"/>
    <property type="match status" value="1"/>
</dbReference>
<evidence type="ECO:0000256" key="1">
    <source>
        <dbReference type="ARBA" id="ARBA00008580"/>
    </source>
</evidence>
<organism evidence="3 4">
    <name type="scientific">Gloeothece citriformis (strain PCC 7424)</name>
    <name type="common">Cyanothece sp. (strain PCC 7424)</name>
    <dbReference type="NCBI Taxonomy" id="65393"/>
    <lineage>
        <taxon>Bacteria</taxon>
        <taxon>Bacillati</taxon>
        <taxon>Cyanobacteriota</taxon>
        <taxon>Cyanophyceae</taxon>
        <taxon>Oscillatoriophycideae</taxon>
        <taxon>Chroococcales</taxon>
        <taxon>Aphanothecaceae</taxon>
        <taxon>Gloeothece</taxon>
        <taxon>Gloeothece citriformis</taxon>
    </lineage>
</organism>
<dbReference type="Gene3D" id="6.10.10.120">
    <property type="entry name" value="Antitoxin ParD1-like"/>
    <property type="match status" value="1"/>
</dbReference>
<name>B7KCQ5_GLOC7</name>
<dbReference type="PANTHER" id="PTHR36582:SF2">
    <property type="entry name" value="ANTITOXIN PARD"/>
    <property type="match status" value="1"/>
</dbReference>
<dbReference type="HOGENOM" id="CLU_144805_3_0_3"/>
<dbReference type="Proteomes" id="UP000002384">
    <property type="component" value="Chromosome"/>
</dbReference>
<dbReference type="GO" id="GO:0006355">
    <property type="term" value="P:regulation of DNA-templated transcription"/>
    <property type="evidence" value="ECO:0007669"/>
    <property type="project" value="InterPro"/>
</dbReference>
<dbReference type="KEGG" id="cyc:PCC7424_3206"/>
<accession>B7KCQ5</accession>
<dbReference type="NCBIfam" id="TIGR02606">
    <property type="entry name" value="antidote_CC2985"/>
    <property type="match status" value="1"/>
</dbReference>
<dbReference type="OrthoDB" id="515108at2"/>
<comment type="similarity">
    <text evidence="1">Belongs to the ParD antitoxin family.</text>
</comment>
<keyword evidence="4" id="KW-1185">Reference proteome</keyword>
<dbReference type="PANTHER" id="PTHR36582">
    <property type="entry name" value="ANTITOXIN PARD"/>
    <property type="match status" value="1"/>
</dbReference>
<dbReference type="InterPro" id="IPR038296">
    <property type="entry name" value="ParD_sf"/>
</dbReference>
<protein>
    <submittedName>
        <fullName evidence="3">Putative addiction module antidote protein, CopG/Arc/MetJ family</fullName>
    </submittedName>
</protein>
<reference evidence="4" key="1">
    <citation type="journal article" date="2011" name="MBio">
        <title>Novel metabolic attributes of the genus Cyanothece, comprising a group of unicellular nitrogen-fixing Cyanobacteria.</title>
        <authorList>
            <person name="Bandyopadhyay A."/>
            <person name="Elvitigala T."/>
            <person name="Welsh E."/>
            <person name="Stockel J."/>
            <person name="Liberton M."/>
            <person name="Min H."/>
            <person name="Sherman L.A."/>
            <person name="Pakrasi H.B."/>
        </authorList>
    </citation>
    <scope>NUCLEOTIDE SEQUENCE [LARGE SCALE GENOMIC DNA]</scope>
    <source>
        <strain evidence="4">PCC 7424</strain>
    </source>
</reference>
<evidence type="ECO:0000313" key="3">
    <source>
        <dbReference type="EMBL" id="ACK71606.1"/>
    </source>
</evidence>
<dbReference type="eggNOG" id="COG3609">
    <property type="taxonomic scope" value="Bacteria"/>
</dbReference>
<dbReference type="InterPro" id="IPR010985">
    <property type="entry name" value="Ribbon_hlx_hlx"/>
</dbReference>
<dbReference type="SUPFAM" id="SSF47598">
    <property type="entry name" value="Ribbon-helix-helix"/>
    <property type="match status" value="1"/>
</dbReference>
<evidence type="ECO:0000313" key="4">
    <source>
        <dbReference type="Proteomes" id="UP000002384"/>
    </source>
</evidence>
<dbReference type="AlphaFoldDB" id="B7KCQ5"/>
<dbReference type="STRING" id="65393.PCC7424_3206"/>
<evidence type="ECO:0000256" key="2">
    <source>
        <dbReference type="ARBA" id="ARBA00022649"/>
    </source>
</evidence>
<dbReference type="InterPro" id="IPR022789">
    <property type="entry name" value="ParD"/>
</dbReference>